<feature type="region of interest" description="Disordered" evidence="8">
    <location>
        <begin position="246"/>
        <end position="284"/>
    </location>
</feature>
<dbReference type="EMBL" id="BJXK01000003">
    <property type="protein sequence ID" value="GEM78613.1"/>
    <property type="molecule type" value="Genomic_DNA"/>
</dbReference>
<keyword evidence="6" id="KW-0472">Membrane</keyword>
<dbReference type="InterPro" id="IPR045584">
    <property type="entry name" value="Pilin-like"/>
</dbReference>
<evidence type="ECO:0000256" key="4">
    <source>
        <dbReference type="ARBA" id="ARBA00022692"/>
    </source>
</evidence>
<keyword evidence="7" id="KW-0998">Cell outer membrane</keyword>
<protein>
    <recommendedName>
        <fullName evidence="10">Trimeric autotransporter adhesin YadA-like C-terminal membrane anchor domain-containing protein</fullName>
    </recommendedName>
</protein>
<name>A0A511QMR0_9VIBR</name>
<feature type="signal peptide" evidence="9">
    <location>
        <begin position="1"/>
        <end position="43"/>
    </location>
</feature>
<feature type="chain" id="PRO_5022210455" description="Trimeric autotransporter adhesin YadA-like C-terminal membrane anchor domain-containing protein" evidence="9">
    <location>
        <begin position="44"/>
        <end position="423"/>
    </location>
</feature>
<accession>A0A511QMR0</accession>
<evidence type="ECO:0000256" key="1">
    <source>
        <dbReference type="ARBA" id="ARBA00004241"/>
    </source>
</evidence>
<keyword evidence="5 9" id="KW-0732">Signal</keyword>
<evidence type="ECO:0000256" key="8">
    <source>
        <dbReference type="SAM" id="MobiDB-lite"/>
    </source>
</evidence>
<evidence type="ECO:0000313" key="11">
    <source>
        <dbReference type="EMBL" id="GEM78613.1"/>
    </source>
</evidence>
<evidence type="ECO:0000256" key="5">
    <source>
        <dbReference type="ARBA" id="ARBA00022729"/>
    </source>
</evidence>
<dbReference type="GO" id="GO:0009986">
    <property type="term" value="C:cell surface"/>
    <property type="evidence" value="ECO:0007669"/>
    <property type="project" value="UniProtKB-SubCell"/>
</dbReference>
<evidence type="ECO:0000256" key="6">
    <source>
        <dbReference type="ARBA" id="ARBA00023136"/>
    </source>
</evidence>
<dbReference type="Pfam" id="PF03895">
    <property type="entry name" value="YadA_anchor"/>
    <property type="match status" value="1"/>
</dbReference>
<dbReference type="Proteomes" id="UP000321113">
    <property type="component" value="Unassembled WGS sequence"/>
</dbReference>
<comment type="subcellular location">
    <subcellularLocation>
        <location evidence="2">Cell outer membrane</location>
    </subcellularLocation>
    <subcellularLocation>
        <location evidence="1">Cell surface</location>
    </subcellularLocation>
</comment>
<dbReference type="GO" id="GO:0009279">
    <property type="term" value="C:cell outer membrane"/>
    <property type="evidence" value="ECO:0007669"/>
    <property type="project" value="UniProtKB-SubCell"/>
</dbReference>
<evidence type="ECO:0000256" key="7">
    <source>
        <dbReference type="ARBA" id="ARBA00023237"/>
    </source>
</evidence>
<dbReference type="SUPFAM" id="SSF54523">
    <property type="entry name" value="Pili subunits"/>
    <property type="match status" value="1"/>
</dbReference>
<organism evidence="11 12">
    <name type="scientific">Vibrio superstes NBRC 103154</name>
    <dbReference type="NCBI Taxonomy" id="1219062"/>
    <lineage>
        <taxon>Bacteria</taxon>
        <taxon>Pseudomonadati</taxon>
        <taxon>Pseudomonadota</taxon>
        <taxon>Gammaproteobacteria</taxon>
        <taxon>Vibrionales</taxon>
        <taxon>Vibrionaceae</taxon>
        <taxon>Vibrio</taxon>
    </lineage>
</organism>
<keyword evidence="4" id="KW-0812">Transmembrane</keyword>
<gene>
    <name evidence="11" type="ORF">VSU01S_08580</name>
</gene>
<dbReference type="InterPro" id="IPR005594">
    <property type="entry name" value="YadA_C"/>
</dbReference>
<feature type="compositionally biased region" description="Basic and acidic residues" evidence="8">
    <location>
        <begin position="246"/>
        <end position="266"/>
    </location>
</feature>
<evidence type="ECO:0000256" key="9">
    <source>
        <dbReference type="SAM" id="SignalP"/>
    </source>
</evidence>
<evidence type="ECO:0000313" key="12">
    <source>
        <dbReference type="Proteomes" id="UP000321113"/>
    </source>
</evidence>
<keyword evidence="3" id="KW-1134">Transmembrane beta strand</keyword>
<evidence type="ECO:0000259" key="10">
    <source>
        <dbReference type="Pfam" id="PF03895"/>
    </source>
</evidence>
<dbReference type="AlphaFoldDB" id="A0A511QMR0"/>
<proteinExistence type="predicted"/>
<comment type="caution">
    <text evidence="11">The sequence shown here is derived from an EMBL/GenBank/DDBJ whole genome shotgun (WGS) entry which is preliminary data.</text>
</comment>
<keyword evidence="12" id="KW-1185">Reference proteome</keyword>
<dbReference type="Gene3D" id="3.30.1300.30">
    <property type="entry name" value="GSPII I/J protein-like"/>
    <property type="match status" value="1"/>
</dbReference>
<evidence type="ECO:0000256" key="3">
    <source>
        <dbReference type="ARBA" id="ARBA00022452"/>
    </source>
</evidence>
<reference evidence="11 12" key="1">
    <citation type="submission" date="2019-07" db="EMBL/GenBank/DDBJ databases">
        <title>Whole genome shotgun sequence of Vibrio superstes NBRC 103154.</title>
        <authorList>
            <person name="Hosoyama A."/>
            <person name="Uohara A."/>
            <person name="Ohji S."/>
            <person name="Ichikawa N."/>
        </authorList>
    </citation>
    <scope>NUCLEOTIDE SEQUENCE [LARGE SCALE GENOMIC DNA]</scope>
    <source>
        <strain evidence="11 12">NBRC 103154</strain>
    </source>
</reference>
<sequence>MQDLSCFLIKLKSTKYIFIGNDMKFTKTALTLALVAASGSVMAENAELPVLPKGQQIVEAFNNNTETTGYEIVVTENGYMQIQKDGVNQGAIAMFDEATGEWVQGTNQEANALVMKKEIVKHKLAGGPSVPTNPNNPTMPIEEDDTIIIDPIDPGFGVGPVPTERISEVAKRVDHAADSAKSHVEDIIADMTGADMLAEVTKRANEHGYDVAYNEESGELTFSTVTTDGGKEVVIDKNTFHTKVDNRREEMAEKSAERNTRREEAKTPVGAPTPIEGEKPVPSEGQEIVQGLKEARAIIAQTYTGEQANDAYNATQAQMDEIYAQGQANSQDIETLFGEVDRLDERIDGVMASAQAVTAARPYLSTNQTNSVGVGVGYAGDVAAVAVGYAHRINPNWTANANVSATTGNDVDVSAGAGVSYAW</sequence>
<feature type="domain" description="Trimeric autotransporter adhesin YadA-like C-terminal membrane anchor" evidence="10">
    <location>
        <begin position="363"/>
        <end position="423"/>
    </location>
</feature>
<evidence type="ECO:0000256" key="2">
    <source>
        <dbReference type="ARBA" id="ARBA00004442"/>
    </source>
</evidence>